<dbReference type="SUPFAM" id="SSF81923">
    <property type="entry name" value="Double Clp-N motif"/>
    <property type="match status" value="2"/>
</dbReference>
<keyword evidence="3" id="KW-0547">Nucleotide-binding</keyword>
<dbReference type="PANTHER" id="PTHR47016">
    <property type="entry name" value="ATP-DEPENDENT CLP PROTEASE ATP-BINDING SUBUNIT CLPT1, CHLOROPLASTIC"/>
    <property type="match status" value="1"/>
</dbReference>
<dbReference type="GO" id="GO:0008233">
    <property type="term" value="F:peptidase activity"/>
    <property type="evidence" value="ECO:0007669"/>
    <property type="project" value="UniProtKB-KW"/>
</dbReference>
<reference evidence="4" key="1">
    <citation type="submission" date="2017-01" db="EMBL/GenBank/DDBJ databases">
        <authorList>
            <person name="Varghese N."/>
            <person name="Submissions S."/>
        </authorList>
    </citation>
    <scope>NUCLEOTIDE SEQUENCE [LARGE SCALE GENOMIC DNA]</scope>
    <source>
        <strain evidence="4">ATCC 12950</strain>
    </source>
</reference>
<keyword evidence="3" id="KW-0645">Protease</keyword>
<gene>
    <name evidence="3" type="ORF">SAMN05421833_112139</name>
</gene>
<organism evidence="3 4">
    <name type="scientific">Microbispora rosea</name>
    <dbReference type="NCBI Taxonomy" id="58117"/>
    <lineage>
        <taxon>Bacteria</taxon>
        <taxon>Bacillati</taxon>
        <taxon>Actinomycetota</taxon>
        <taxon>Actinomycetes</taxon>
        <taxon>Streptosporangiales</taxon>
        <taxon>Streptosporangiaceae</taxon>
        <taxon>Microbispora</taxon>
    </lineage>
</organism>
<feature type="domain" description="Clp R" evidence="2">
    <location>
        <begin position="2"/>
        <end position="144"/>
    </location>
</feature>
<protein>
    <submittedName>
        <fullName evidence="3">ATP-dependent Clp protease ATP-binding subunit ClpC</fullName>
    </submittedName>
</protein>
<dbReference type="Pfam" id="PF02861">
    <property type="entry name" value="Clp_N"/>
    <property type="match status" value="1"/>
</dbReference>
<dbReference type="STRING" id="58117.SAMN05421833_112139"/>
<dbReference type="GO" id="GO:0006508">
    <property type="term" value="P:proteolysis"/>
    <property type="evidence" value="ECO:0007669"/>
    <property type="project" value="UniProtKB-KW"/>
</dbReference>
<accession>A0A1N7CQ49</accession>
<dbReference type="InterPro" id="IPR036628">
    <property type="entry name" value="Clp_N_dom_sf"/>
</dbReference>
<evidence type="ECO:0000313" key="3">
    <source>
        <dbReference type="EMBL" id="SIR65761.1"/>
    </source>
</evidence>
<dbReference type="RefSeq" id="WP_076436198.1">
    <property type="nucleotide sequence ID" value="NZ_FTNI01000012.1"/>
</dbReference>
<dbReference type="InterPro" id="IPR004176">
    <property type="entry name" value="Clp_R_N"/>
</dbReference>
<dbReference type="InterPro" id="IPR044217">
    <property type="entry name" value="CLPT1/2"/>
</dbReference>
<keyword evidence="1" id="KW-0677">Repeat</keyword>
<sequence>MFEKFTDRARQVVILSQNEARTLGHGSIDTEHILLGLLREGGGLAAQVLTSLGLSLEDVRLRVKEIVGHGQSAPPEFLPYTAAAGAVLQSSNQESAQRGHDRIGTEHILLALLRDRGSVAAQILVACGLDNDRVARATEELVRQYYPAG</sequence>
<dbReference type="GO" id="GO:0005524">
    <property type="term" value="F:ATP binding"/>
    <property type="evidence" value="ECO:0007669"/>
    <property type="project" value="UniProtKB-KW"/>
</dbReference>
<keyword evidence="3" id="KW-0378">Hydrolase</keyword>
<evidence type="ECO:0000259" key="2">
    <source>
        <dbReference type="PROSITE" id="PS51903"/>
    </source>
</evidence>
<dbReference type="PROSITE" id="PS51903">
    <property type="entry name" value="CLP_R"/>
    <property type="match status" value="1"/>
</dbReference>
<evidence type="ECO:0000313" key="4">
    <source>
        <dbReference type="Proteomes" id="UP000186096"/>
    </source>
</evidence>
<dbReference type="PANTHER" id="PTHR47016:SF5">
    <property type="entry name" value="CLP DOMAIN SUPERFAMILY PROTEIN"/>
    <property type="match status" value="1"/>
</dbReference>
<name>A0A1N7CQ49_9ACTN</name>
<dbReference type="OrthoDB" id="3170949at2"/>
<proteinExistence type="predicted"/>
<dbReference type="AlphaFoldDB" id="A0A1N7CQ49"/>
<keyword evidence="3" id="KW-0067">ATP-binding</keyword>
<dbReference type="EMBL" id="FTNI01000012">
    <property type="protein sequence ID" value="SIR65761.1"/>
    <property type="molecule type" value="Genomic_DNA"/>
</dbReference>
<evidence type="ECO:0000256" key="1">
    <source>
        <dbReference type="PROSITE-ProRule" id="PRU01251"/>
    </source>
</evidence>
<dbReference type="Gene3D" id="1.10.1780.10">
    <property type="entry name" value="Clp, N-terminal domain"/>
    <property type="match status" value="1"/>
</dbReference>
<keyword evidence="4" id="KW-1185">Reference proteome</keyword>
<dbReference type="Proteomes" id="UP000186096">
    <property type="component" value="Unassembled WGS sequence"/>
</dbReference>